<feature type="transmembrane region" description="Helical" evidence="1">
    <location>
        <begin position="116"/>
        <end position="133"/>
    </location>
</feature>
<keyword evidence="1" id="KW-0812">Transmembrane</keyword>
<evidence type="ECO:0000313" key="3">
    <source>
        <dbReference type="Proteomes" id="UP001500767"/>
    </source>
</evidence>
<feature type="transmembrane region" description="Helical" evidence="1">
    <location>
        <begin position="204"/>
        <end position="224"/>
    </location>
</feature>
<feature type="transmembrane region" description="Helical" evidence="1">
    <location>
        <begin position="162"/>
        <end position="192"/>
    </location>
</feature>
<reference evidence="3" key="1">
    <citation type="journal article" date="2019" name="Int. J. Syst. Evol. Microbiol.">
        <title>The Global Catalogue of Microorganisms (GCM) 10K type strain sequencing project: providing services to taxonomists for standard genome sequencing and annotation.</title>
        <authorList>
            <consortium name="The Broad Institute Genomics Platform"/>
            <consortium name="The Broad Institute Genome Sequencing Center for Infectious Disease"/>
            <person name="Wu L."/>
            <person name="Ma J."/>
        </authorList>
    </citation>
    <scope>NUCLEOTIDE SEQUENCE [LARGE SCALE GENOMIC DNA]</scope>
    <source>
        <strain evidence="3">JCM 16540</strain>
    </source>
</reference>
<keyword evidence="3" id="KW-1185">Reference proteome</keyword>
<name>A0ABP6Y0C9_9ACTN</name>
<evidence type="ECO:0000256" key="1">
    <source>
        <dbReference type="SAM" id="Phobius"/>
    </source>
</evidence>
<feature type="transmembrane region" description="Helical" evidence="1">
    <location>
        <begin position="368"/>
        <end position="389"/>
    </location>
</feature>
<dbReference type="Proteomes" id="UP001500767">
    <property type="component" value="Unassembled WGS sequence"/>
</dbReference>
<keyword evidence="1" id="KW-0472">Membrane</keyword>
<organism evidence="2 3">
    <name type="scientific">Microlunatus spumicola</name>
    <dbReference type="NCBI Taxonomy" id="81499"/>
    <lineage>
        <taxon>Bacteria</taxon>
        <taxon>Bacillati</taxon>
        <taxon>Actinomycetota</taxon>
        <taxon>Actinomycetes</taxon>
        <taxon>Propionibacteriales</taxon>
        <taxon>Propionibacteriaceae</taxon>
        <taxon>Microlunatus</taxon>
    </lineage>
</organism>
<accession>A0ABP6Y0C9</accession>
<protein>
    <submittedName>
        <fullName evidence="2">Uncharacterized protein</fullName>
    </submittedName>
</protein>
<feature type="transmembrane region" description="Helical" evidence="1">
    <location>
        <begin position="274"/>
        <end position="292"/>
    </location>
</feature>
<sequence>MTATAFFPRRYAGVSRPLLLAVVVVTVLANAVALAADLSRGTFLNVYNATQYYLTWQDGFFRRGFPGTVLHLLMGRDPTLAELSVVTAVATVLGLAAMLALVVVAARLPAFSGAEGVALTVLVASPLTFSMVLHNRSRLDPVVVLLVVALALLPERVLSSRWLSAVLAAGLAAAAVGSLEFAVGFVVALLIARALRQPPGAGRVVRFALELAPGLAIALASLLLRPSPATIDRVAARFGQVGVTAPRENSVSVLTNTVPQALDLNRDHLLLTRVLWFAVFAACFAVTVVLLRRLGRTGAFDTRTALACLVCCAATAGLVSIVGFDYGRWFSLALVGLMGSLVVGQRRPTTSVRVLGRSGRAYPRPTELLLLVVLLVSLVGQQFPVYPAWG</sequence>
<feature type="transmembrane region" description="Helical" evidence="1">
    <location>
        <begin position="83"/>
        <end position="104"/>
    </location>
</feature>
<feature type="transmembrane region" description="Helical" evidence="1">
    <location>
        <begin position="304"/>
        <end position="323"/>
    </location>
</feature>
<feature type="transmembrane region" description="Helical" evidence="1">
    <location>
        <begin position="329"/>
        <end position="347"/>
    </location>
</feature>
<gene>
    <name evidence="2" type="ORF">GCM10022197_35400</name>
</gene>
<dbReference type="EMBL" id="BAAAYR010000004">
    <property type="protein sequence ID" value="GAA3575255.1"/>
    <property type="molecule type" value="Genomic_DNA"/>
</dbReference>
<comment type="caution">
    <text evidence="2">The sequence shown here is derived from an EMBL/GenBank/DDBJ whole genome shotgun (WGS) entry which is preliminary data.</text>
</comment>
<proteinExistence type="predicted"/>
<dbReference type="RefSeq" id="WP_204910232.1">
    <property type="nucleotide sequence ID" value="NZ_BAAAYR010000004.1"/>
</dbReference>
<keyword evidence="1" id="KW-1133">Transmembrane helix</keyword>
<evidence type="ECO:0000313" key="2">
    <source>
        <dbReference type="EMBL" id="GAA3575255.1"/>
    </source>
</evidence>